<feature type="chain" id="PRO_5037095188" evidence="1">
    <location>
        <begin position="22"/>
        <end position="110"/>
    </location>
</feature>
<proteinExistence type="predicted"/>
<sequence length="110" mass="11602">MNRATSIACFVLSGLFSPGLAAPAAAQQWSAETVTLHQRCYAEANAIGFSGEKTGYAASYNAAVAACVSRGTERYAGYHPLPHRARAPVTGNCPPGAPPMYRGTLYCPRH</sequence>
<organism evidence="2 3">
    <name type="scientific">Sagittula salina</name>
    <dbReference type="NCBI Taxonomy" id="2820268"/>
    <lineage>
        <taxon>Bacteria</taxon>
        <taxon>Pseudomonadati</taxon>
        <taxon>Pseudomonadota</taxon>
        <taxon>Alphaproteobacteria</taxon>
        <taxon>Rhodobacterales</taxon>
        <taxon>Roseobacteraceae</taxon>
        <taxon>Sagittula</taxon>
    </lineage>
</organism>
<gene>
    <name evidence="2" type="ORF">J5474_03020</name>
</gene>
<dbReference type="AlphaFoldDB" id="A0A940MMH3"/>
<feature type="signal peptide" evidence="1">
    <location>
        <begin position="1"/>
        <end position="21"/>
    </location>
</feature>
<comment type="caution">
    <text evidence="2">The sequence shown here is derived from an EMBL/GenBank/DDBJ whole genome shotgun (WGS) entry which is preliminary data.</text>
</comment>
<evidence type="ECO:0000313" key="2">
    <source>
        <dbReference type="EMBL" id="MBP0481462.1"/>
    </source>
</evidence>
<dbReference type="EMBL" id="JAGISH010000001">
    <property type="protein sequence ID" value="MBP0481462.1"/>
    <property type="molecule type" value="Genomic_DNA"/>
</dbReference>
<dbReference type="Proteomes" id="UP000675940">
    <property type="component" value="Unassembled WGS sequence"/>
</dbReference>
<evidence type="ECO:0000256" key="1">
    <source>
        <dbReference type="SAM" id="SignalP"/>
    </source>
</evidence>
<accession>A0A940MMH3</accession>
<protein>
    <submittedName>
        <fullName evidence="2">Uncharacterized protein</fullName>
    </submittedName>
</protein>
<reference evidence="2" key="1">
    <citation type="submission" date="2021-03" db="EMBL/GenBank/DDBJ databases">
        <title>Sagittula salina sp. nov. strain M10.9X isolated from the marine waste.</title>
        <authorList>
            <person name="Satari L."/>
            <person name="Molina-Menor E."/>
            <person name="Vidal-Verdu A."/>
            <person name="Pascual J."/>
            <person name="Pereto J."/>
            <person name="Porcar M."/>
        </authorList>
    </citation>
    <scope>NUCLEOTIDE SEQUENCE</scope>
    <source>
        <strain evidence="2">M10.9X</strain>
    </source>
</reference>
<name>A0A940MMH3_9RHOB</name>
<keyword evidence="1" id="KW-0732">Signal</keyword>
<dbReference type="RefSeq" id="WP_209359167.1">
    <property type="nucleotide sequence ID" value="NZ_JAGISH010000001.1"/>
</dbReference>
<evidence type="ECO:0000313" key="3">
    <source>
        <dbReference type="Proteomes" id="UP000675940"/>
    </source>
</evidence>
<keyword evidence="3" id="KW-1185">Reference proteome</keyword>